<comment type="subcellular location">
    <subcellularLocation>
        <location evidence="1 11">Golgi apparatus membrane</location>
        <topology evidence="1 11">Single-pass type II membrane protein</topology>
    </subcellularLocation>
</comment>
<keyword evidence="4" id="KW-0808">Transferase</keyword>
<evidence type="ECO:0000256" key="7">
    <source>
        <dbReference type="ARBA" id="ARBA00022989"/>
    </source>
</evidence>
<sequence>MPVKHPTLVYEPIFLMNPFQVCSENTVNILVYVHSAQDNLRKRLAIHITWGSSDNLNKYKAKIVFVSGMSNNAAISDKLNMENKRYGDILQANFHDTYKNLTMKAKSAITWISKYCKNITYVLKTDDDTFVHLERLQKYIVTLETNSRPVTDLLAGNIFMNQFLFCNTKSKYYISKEEYPWDKWPPFCQGMAYFMSRDVVRKLNEGVKNPTKNQPFVWLDDVYITGVVINNLKLKLTNLTISYRLNADFKQLQHIKSLIFFQTNEMHLLWKRLHMLSPTK</sequence>
<dbReference type="Proteomes" id="UP000030746">
    <property type="component" value="Unassembled WGS sequence"/>
</dbReference>
<keyword evidence="10" id="KW-0325">Glycoprotein</keyword>
<dbReference type="PANTHER" id="PTHR11214">
    <property type="entry name" value="BETA-1,3-N-ACETYLGLUCOSAMINYLTRANSFERASE"/>
    <property type="match status" value="1"/>
</dbReference>
<dbReference type="PANTHER" id="PTHR11214:SF364">
    <property type="entry name" value="HEXOSYLTRANSFERASE"/>
    <property type="match status" value="1"/>
</dbReference>
<keyword evidence="5" id="KW-0812">Transmembrane</keyword>
<evidence type="ECO:0000256" key="2">
    <source>
        <dbReference type="ARBA" id="ARBA00008661"/>
    </source>
</evidence>
<keyword evidence="9" id="KW-0472">Membrane</keyword>
<evidence type="ECO:0000256" key="9">
    <source>
        <dbReference type="ARBA" id="ARBA00023136"/>
    </source>
</evidence>
<dbReference type="InterPro" id="IPR002659">
    <property type="entry name" value="Glyco_trans_31"/>
</dbReference>
<dbReference type="EC" id="2.4.1.-" evidence="11"/>
<evidence type="ECO:0000256" key="11">
    <source>
        <dbReference type="RuleBase" id="RU363063"/>
    </source>
</evidence>
<proteinExistence type="inferred from homology"/>
<dbReference type="RefSeq" id="XP_009047108.1">
    <property type="nucleotide sequence ID" value="XM_009048860.1"/>
</dbReference>
<evidence type="ECO:0000256" key="4">
    <source>
        <dbReference type="ARBA" id="ARBA00022679"/>
    </source>
</evidence>
<accession>V4CIG6</accession>
<dbReference type="OMA" id="DICKYRH"/>
<dbReference type="Pfam" id="PF01762">
    <property type="entry name" value="Galactosyl_T"/>
    <property type="match status" value="1"/>
</dbReference>
<dbReference type="FunFam" id="3.90.550.50:FF:000001">
    <property type="entry name" value="Hexosyltransferase"/>
    <property type="match status" value="1"/>
</dbReference>
<dbReference type="GO" id="GO:0016758">
    <property type="term" value="F:hexosyltransferase activity"/>
    <property type="evidence" value="ECO:0007669"/>
    <property type="project" value="InterPro"/>
</dbReference>
<keyword evidence="13" id="KW-1185">Reference proteome</keyword>
<dbReference type="HOGENOM" id="CLU_036849_2_0_1"/>
<dbReference type="EMBL" id="KB200329">
    <property type="protein sequence ID" value="ESP01950.1"/>
    <property type="molecule type" value="Genomic_DNA"/>
</dbReference>
<evidence type="ECO:0000256" key="5">
    <source>
        <dbReference type="ARBA" id="ARBA00022692"/>
    </source>
</evidence>
<keyword evidence="8 11" id="KW-0333">Golgi apparatus</keyword>
<evidence type="ECO:0000313" key="13">
    <source>
        <dbReference type="Proteomes" id="UP000030746"/>
    </source>
</evidence>
<evidence type="ECO:0000256" key="10">
    <source>
        <dbReference type="ARBA" id="ARBA00023180"/>
    </source>
</evidence>
<organism evidence="12 13">
    <name type="scientific">Lottia gigantea</name>
    <name type="common">Giant owl limpet</name>
    <dbReference type="NCBI Taxonomy" id="225164"/>
    <lineage>
        <taxon>Eukaryota</taxon>
        <taxon>Metazoa</taxon>
        <taxon>Spiralia</taxon>
        <taxon>Lophotrochozoa</taxon>
        <taxon>Mollusca</taxon>
        <taxon>Gastropoda</taxon>
        <taxon>Patellogastropoda</taxon>
        <taxon>Lottioidea</taxon>
        <taxon>Lottiidae</taxon>
        <taxon>Lottia</taxon>
    </lineage>
</organism>
<dbReference type="STRING" id="225164.V4CIG6"/>
<keyword evidence="7" id="KW-1133">Transmembrane helix</keyword>
<name>V4CIG6_LOTGI</name>
<dbReference type="GO" id="GO:0006493">
    <property type="term" value="P:protein O-linked glycosylation"/>
    <property type="evidence" value="ECO:0007669"/>
    <property type="project" value="TreeGrafter"/>
</dbReference>
<dbReference type="CTD" id="20230729"/>
<keyword evidence="3 11" id="KW-0328">Glycosyltransferase</keyword>
<gene>
    <name evidence="12" type="ORF">LOTGIDRAFT_111495</name>
</gene>
<keyword evidence="6" id="KW-0735">Signal-anchor</keyword>
<dbReference type="GeneID" id="20230729"/>
<dbReference type="KEGG" id="lgi:LOTGIDRAFT_111495"/>
<dbReference type="OrthoDB" id="115198at2759"/>
<evidence type="ECO:0000313" key="12">
    <source>
        <dbReference type="EMBL" id="ESP01950.1"/>
    </source>
</evidence>
<evidence type="ECO:0000256" key="8">
    <source>
        <dbReference type="ARBA" id="ARBA00023034"/>
    </source>
</evidence>
<dbReference type="GO" id="GO:0000139">
    <property type="term" value="C:Golgi membrane"/>
    <property type="evidence" value="ECO:0007669"/>
    <property type="project" value="UniProtKB-SubCell"/>
</dbReference>
<dbReference type="Gene3D" id="3.90.550.50">
    <property type="match status" value="1"/>
</dbReference>
<evidence type="ECO:0000256" key="6">
    <source>
        <dbReference type="ARBA" id="ARBA00022968"/>
    </source>
</evidence>
<reference evidence="12 13" key="1">
    <citation type="journal article" date="2013" name="Nature">
        <title>Insights into bilaterian evolution from three spiralian genomes.</title>
        <authorList>
            <person name="Simakov O."/>
            <person name="Marletaz F."/>
            <person name="Cho S.J."/>
            <person name="Edsinger-Gonzales E."/>
            <person name="Havlak P."/>
            <person name="Hellsten U."/>
            <person name="Kuo D.H."/>
            <person name="Larsson T."/>
            <person name="Lv J."/>
            <person name="Arendt D."/>
            <person name="Savage R."/>
            <person name="Osoegawa K."/>
            <person name="de Jong P."/>
            <person name="Grimwood J."/>
            <person name="Chapman J.A."/>
            <person name="Shapiro H."/>
            <person name="Aerts A."/>
            <person name="Otillar R.P."/>
            <person name="Terry A.Y."/>
            <person name="Boore J.L."/>
            <person name="Grigoriev I.V."/>
            <person name="Lindberg D.R."/>
            <person name="Seaver E.C."/>
            <person name="Weisblat D.A."/>
            <person name="Putnam N.H."/>
            <person name="Rokhsar D.S."/>
        </authorList>
    </citation>
    <scope>NUCLEOTIDE SEQUENCE [LARGE SCALE GENOMIC DNA]</scope>
</reference>
<comment type="similarity">
    <text evidence="2 11">Belongs to the glycosyltransferase 31 family.</text>
</comment>
<protein>
    <recommendedName>
        <fullName evidence="11">Hexosyltransferase</fullName>
        <ecNumber evidence="11">2.4.1.-</ecNumber>
    </recommendedName>
</protein>
<dbReference type="AlphaFoldDB" id="V4CIG6"/>
<evidence type="ECO:0000256" key="1">
    <source>
        <dbReference type="ARBA" id="ARBA00004323"/>
    </source>
</evidence>
<evidence type="ECO:0000256" key="3">
    <source>
        <dbReference type="ARBA" id="ARBA00022676"/>
    </source>
</evidence>